<keyword evidence="15" id="KW-1185">Reference proteome</keyword>
<evidence type="ECO:0000256" key="12">
    <source>
        <dbReference type="PIRNR" id="PIRNR005514"/>
    </source>
</evidence>
<keyword evidence="11" id="KW-0066">ATP synthesis</keyword>
<evidence type="ECO:0000256" key="13">
    <source>
        <dbReference type="SAM" id="Coils"/>
    </source>
</evidence>
<dbReference type="Pfam" id="PF05873">
    <property type="entry name" value="Mt_ATP-synt_D"/>
    <property type="match status" value="1"/>
</dbReference>
<protein>
    <recommendedName>
        <fullName evidence="3 12">ATP synthase subunit d, mitochondrial</fullName>
    </recommendedName>
</protein>
<comment type="subcellular location">
    <subcellularLocation>
        <location evidence="1 12">Mitochondrion inner membrane</location>
    </subcellularLocation>
</comment>
<accession>A0ABR1F442</accession>
<dbReference type="InterPro" id="IPR008689">
    <property type="entry name" value="ATP_synth_F0_dsu_mt"/>
</dbReference>
<evidence type="ECO:0000256" key="9">
    <source>
        <dbReference type="ARBA" id="ARBA00023128"/>
    </source>
</evidence>
<keyword evidence="4 12" id="KW-0813">Transport</keyword>
<keyword evidence="8 12" id="KW-0406">Ion transport</keyword>
<dbReference type="GeneID" id="90038316"/>
<sequence>MSAVGRSAALKLDWAKVSSSLGLKGATVSSLQSFRKRNEDARRKVVELSSQPTTVDFAYYRSVLKNTKVVDEIEGAFKKFKPTTYDVTAQLKTIEKFEATALENAKTTETKVEAELADLIKTLDNIESARPFSELTVDDVLAAKPELETKVKEMVQKGRWDVPGYAEKFGSLAVM</sequence>
<keyword evidence="13" id="KW-0175">Coiled coil</keyword>
<dbReference type="Gene3D" id="6.10.280.70">
    <property type="match status" value="1"/>
</dbReference>
<dbReference type="InterPro" id="IPR036228">
    <property type="entry name" value="ATP_synth_F0_dsu_sf_mt"/>
</dbReference>
<reference evidence="14 15" key="1">
    <citation type="submission" date="2024-03" db="EMBL/GenBank/DDBJ databases">
        <title>Genome-scale model development and genomic sequencing of the oleaginous clade Lipomyces.</title>
        <authorList>
            <consortium name="Lawrence Berkeley National Laboratory"/>
            <person name="Czajka J.J."/>
            <person name="Han Y."/>
            <person name="Kim J."/>
            <person name="Mondo S.J."/>
            <person name="Hofstad B.A."/>
            <person name="Robles A."/>
            <person name="Haridas S."/>
            <person name="Riley R."/>
            <person name="LaButti K."/>
            <person name="Pangilinan J."/>
            <person name="Andreopoulos W."/>
            <person name="Lipzen A."/>
            <person name="Yan J."/>
            <person name="Wang M."/>
            <person name="Ng V."/>
            <person name="Grigoriev I.V."/>
            <person name="Spatafora J.W."/>
            <person name="Magnuson J.K."/>
            <person name="Baker S.E."/>
            <person name="Pomraning K.R."/>
        </authorList>
    </citation>
    <scope>NUCLEOTIDE SEQUENCE [LARGE SCALE GENOMIC DNA]</scope>
    <source>
        <strain evidence="14 15">Phaff 52-87</strain>
    </source>
</reference>
<keyword evidence="10 12" id="KW-0472">Membrane</keyword>
<proteinExistence type="inferred from homology"/>
<dbReference type="EMBL" id="JBBJBU010000007">
    <property type="protein sequence ID" value="KAK7204611.1"/>
    <property type="molecule type" value="Genomic_DNA"/>
</dbReference>
<keyword evidence="5" id="KW-0138">CF(0)</keyword>
<evidence type="ECO:0000256" key="7">
    <source>
        <dbReference type="ARBA" id="ARBA00022792"/>
    </source>
</evidence>
<evidence type="ECO:0000256" key="6">
    <source>
        <dbReference type="ARBA" id="ARBA00022781"/>
    </source>
</evidence>
<evidence type="ECO:0000313" key="15">
    <source>
        <dbReference type="Proteomes" id="UP001498771"/>
    </source>
</evidence>
<evidence type="ECO:0000256" key="3">
    <source>
        <dbReference type="ARBA" id="ARBA00021688"/>
    </source>
</evidence>
<dbReference type="PIRSF" id="PIRSF005514">
    <property type="entry name" value="ATPase_F0_D_mt"/>
    <property type="match status" value="1"/>
</dbReference>
<evidence type="ECO:0000256" key="11">
    <source>
        <dbReference type="ARBA" id="ARBA00023310"/>
    </source>
</evidence>
<name>A0ABR1F442_9ASCO</name>
<organism evidence="14 15">
    <name type="scientific">Myxozyma melibiosi</name>
    <dbReference type="NCBI Taxonomy" id="54550"/>
    <lineage>
        <taxon>Eukaryota</taxon>
        <taxon>Fungi</taxon>
        <taxon>Dikarya</taxon>
        <taxon>Ascomycota</taxon>
        <taxon>Saccharomycotina</taxon>
        <taxon>Lipomycetes</taxon>
        <taxon>Lipomycetales</taxon>
        <taxon>Lipomycetaceae</taxon>
        <taxon>Myxozyma</taxon>
    </lineage>
</organism>
<comment type="function">
    <text evidence="12">Mitochondrial membrane ATP synthase (F(1)F(0) ATP synthase or Complex V) produces ATP from ADP in the presence of a proton gradient across the membrane which is generated by electron transport complexes of the respiratory chain. F-type ATPases consist of two structural domains, F(1) - containing the extramembraneous catalytic core, and F(0) - containing the membrane proton channel, linked together by a central stalk and a peripheral stalk. During catalysis, ATP synthesis in the catalytic domain of F(1) is coupled via a rotary mechanism of the central stalk subunits to proton translocation.</text>
</comment>
<dbReference type="SUPFAM" id="SSF161065">
    <property type="entry name" value="ATP synthase D chain-like"/>
    <property type="match status" value="1"/>
</dbReference>
<evidence type="ECO:0000256" key="4">
    <source>
        <dbReference type="ARBA" id="ARBA00022448"/>
    </source>
</evidence>
<keyword evidence="7 12" id="KW-0999">Mitochondrion inner membrane</keyword>
<keyword evidence="9 12" id="KW-0496">Mitochondrion</keyword>
<comment type="caution">
    <text evidence="14">The sequence shown here is derived from an EMBL/GenBank/DDBJ whole genome shotgun (WGS) entry which is preliminary data.</text>
</comment>
<dbReference type="RefSeq" id="XP_064767644.1">
    <property type="nucleotide sequence ID" value="XM_064912804.1"/>
</dbReference>
<evidence type="ECO:0000256" key="2">
    <source>
        <dbReference type="ARBA" id="ARBA00006842"/>
    </source>
</evidence>
<evidence type="ECO:0000256" key="5">
    <source>
        <dbReference type="ARBA" id="ARBA00022547"/>
    </source>
</evidence>
<feature type="coiled-coil region" evidence="13">
    <location>
        <begin position="102"/>
        <end position="129"/>
    </location>
</feature>
<evidence type="ECO:0000256" key="10">
    <source>
        <dbReference type="ARBA" id="ARBA00023136"/>
    </source>
</evidence>
<evidence type="ECO:0000313" key="14">
    <source>
        <dbReference type="EMBL" id="KAK7204611.1"/>
    </source>
</evidence>
<gene>
    <name evidence="14" type="ORF">BZA70DRAFT_279584</name>
</gene>
<comment type="similarity">
    <text evidence="2 12">Belongs to the ATPase d subunit family.</text>
</comment>
<keyword evidence="6 12" id="KW-0375">Hydrogen ion transport</keyword>
<dbReference type="PANTHER" id="PTHR12700">
    <property type="entry name" value="ATP SYNTHASE SUBUNIT D, MITOCHONDRIAL"/>
    <property type="match status" value="1"/>
</dbReference>
<evidence type="ECO:0000256" key="8">
    <source>
        <dbReference type="ARBA" id="ARBA00023065"/>
    </source>
</evidence>
<dbReference type="Proteomes" id="UP001498771">
    <property type="component" value="Unassembled WGS sequence"/>
</dbReference>
<evidence type="ECO:0000256" key="1">
    <source>
        <dbReference type="ARBA" id="ARBA00004273"/>
    </source>
</evidence>